<sequence>MPASEDIIEGEPPVIDPYEVLGVERTATPDKIRSAYRKAALKHHPDKVSEDQKEKAHVAFQSIAFAYAVLSDPVRRKRYDDTGSTSKSIVDSDGFSWSDFYREQFRDAVSQDAIKKFAKKYKGSDEEKDDLLVSYEQFKGNWDKIYETVMLSDPIHDHERFRSIIAEAIEKRDVPPFKAFTLETRKAKEARIRAAKKEAAEAEDYAKELGVHDTIFGGKKKKGKKESEQDLAALIRNNQRNRSSFLDDLAAKYGAAGGSKKGGKKRTVEEEPSEEAFQAAAARLKKKGKNAMLGGKQQGLLPGQQQRFVDGNSYSQSQDVFFSLNHPIIWVRVVGAVVAVDEFHGRRVYTVDDSTGQCIECSVEVPKPPKTQARDEEPARNPATAEAAPGTVPDVPADIDVGMVVDVKGRVKLFRDRKQIKILKVQRVGSTEREVQFWNKIGDFRRDVLCRPWVLDRRDVRRAKKQHLADVDAEERRKRRKERDDVLRREDANRRLNKAGRHSTVELANREPSTKSMGGKAQVDDQFDALGL</sequence>
<feature type="region of interest" description="Disordered" evidence="4">
    <location>
        <begin position="366"/>
        <end position="393"/>
    </location>
</feature>
<dbReference type="Proteomes" id="UP000294003">
    <property type="component" value="Unassembled WGS sequence"/>
</dbReference>
<dbReference type="PANTHER" id="PTHR44144:SF1">
    <property type="entry name" value="DNAJ HOMOLOG SUBFAMILY C MEMBER 9"/>
    <property type="match status" value="1"/>
</dbReference>
<evidence type="ECO:0000313" key="6">
    <source>
        <dbReference type="EMBL" id="RYO91863.1"/>
    </source>
</evidence>
<dbReference type="InterPro" id="IPR052594">
    <property type="entry name" value="J_domain-containing_protein"/>
</dbReference>
<dbReference type="InterPro" id="IPR036869">
    <property type="entry name" value="J_dom_sf"/>
</dbReference>
<evidence type="ECO:0000256" key="3">
    <source>
        <dbReference type="ARBA" id="ARBA00022895"/>
    </source>
</evidence>
<keyword evidence="3" id="KW-0779">Telomere</keyword>
<keyword evidence="7" id="KW-1185">Reference proteome</keyword>
<feature type="region of interest" description="Disordered" evidence="4">
    <location>
        <begin position="467"/>
        <end position="524"/>
    </location>
</feature>
<dbReference type="PRINTS" id="PR00625">
    <property type="entry name" value="JDOMAIN"/>
</dbReference>
<protein>
    <recommendedName>
        <fullName evidence="5">J domain-containing protein</fullName>
    </recommendedName>
</protein>
<dbReference type="SUPFAM" id="SSF50249">
    <property type="entry name" value="Nucleic acid-binding proteins"/>
    <property type="match status" value="1"/>
</dbReference>
<dbReference type="EMBL" id="QJNS01000035">
    <property type="protein sequence ID" value="RYO91863.1"/>
    <property type="molecule type" value="Genomic_DNA"/>
</dbReference>
<dbReference type="SUPFAM" id="SSF46565">
    <property type="entry name" value="Chaperone J-domain"/>
    <property type="match status" value="1"/>
</dbReference>
<dbReference type="CDD" id="cd03524">
    <property type="entry name" value="RPA2_OBF_family"/>
    <property type="match status" value="1"/>
</dbReference>
<feature type="compositionally biased region" description="Basic and acidic residues" evidence="4">
    <location>
        <begin position="467"/>
        <end position="494"/>
    </location>
</feature>
<dbReference type="Pfam" id="PF00226">
    <property type="entry name" value="DnaJ"/>
    <property type="match status" value="1"/>
</dbReference>
<comment type="caution">
    <text evidence="6">The sequence shown here is derived from an EMBL/GenBank/DDBJ whole genome shotgun (WGS) entry which is preliminary data.</text>
</comment>
<dbReference type="InterPro" id="IPR012340">
    <property type="entry name" value="NA-bd_OB-fold"/>
</dbReference>
<evidence type="ECO:0000259" key="5">
    <source>
        <dbReference type="PROSITE" id="PS50076"/>
    </source>
</evidence>
<name>A0ABY0HEX9_9PEZI</name>
<keyword evidence="2" id="KW-0158">Chromosome</keyword>
<evidence type="ECO:0000256" key="2">
    <source>
        <dbReference type="ARBA" id="ARBA00022454"/>
    </source>
</evidence>
<comment type="subcellular location">
    <subcellularLocation>
        <location evidence="1">Chromosome</location>
        <location evidence="1">Telomere</location>
    </subcellularLocation>
</comment>
<dbReference type="InterPro" id="IPR001623">
    <property type="entry name" value="DnaJ_domain"/>
</dbReference>
<reference evidence="6 7" key="1">
    <citation type="submission" date="2018-06" db="EMBL/GenBank/DDBJ databases">
        <title>Complete Genomes of Monosporascus.</title>
        <authorList>
            <person name="Robinson A.J."/>
            <person name="Natvig D.O."/>
        </authorList>
    </citation>
    <scope>NUCLEOTIDE SEQUENCE [LARGE SCALE GENOMIC DNA]</scope>
    <source>
        <strain evidence="6 7">CBS 609.92</strain>
    </source>
</reference>
<dbReference type="InterPro" id="IPR056453">
    <property type="entry name" value="HTH_DNAJC9"/>
</dbReference>
<dbReference type="PROSITE" id="PS00636">
    <property type="entry name" value="DNAJ_1"/>
    <property type="match status" value="1"/>
</dbReference>
<dbReference type="SMART" id="SM00271">
    <property type="entry name" value="DnaJ"/>
    <property type="match status" value="1"/>
</dbReference>
<accession>A0ABY0HEX9</accession>
<dbReference type="InterPro" id="IPR018856">
    <property type="entry name" value="Stn1_N"/>
</dbReference>
<dbReference type="PROSITE" id="PS50076">
    <property type="entry name" value="DNAJ_2"/>
    <property type="match status" value="1"/>
</dbReference>
<dbReference type="PANTHER" id="PTHR44144">
    <property type="entry name" value="DNAJ HOMOLOG SUBFAMILY C MEMBER 9"/>
    <property type="match status" value="1"/>
</dbReference>
<evidence type="ECO:0000256" key="1">
    <source>
        <dbReference type="ARBA" id="ARBA00004574"/>
    </source>
</evidence>
<gene>
    <name evidence="6" type="ORF">DL762_001943</name>
</gene>
<dbReference type="Gene3D" id="1.10.287.110">
    <property type="entry name" value="DnaJ domain"/>
    <property type="match status" value="1"/>
</dbReference>
<dbReference type="Gene3D" id="2.40.50.140">
    <property type="entry name" value="Nucleic acid-binding proteins"/>
    <property type="match status" value="1"/>
</dbReference>
<feature type="domain" description="J" evidence="5">
    <location>
        <begin position="16"/>
        <end position="83"/>
    </location>
</feature>
<dbReference type="Pfam" id="PF23302">
    <property type="entry name" value="HTH_DNAJC9"/>
    <property type="match status" value="1"/>
</dbReference>
<evidence type="ECO:0000313" key="7">
    <source>
        <dbReference type="Proteomes" id="UP000294003"/>
    </source>
</evidence>
<dbReference type="CDD" id="cd06257">
    <property type="entry name" value="DnaJ"/>
    <property type="match status" value="1"/>
</dbReference>
<proteinExistence type="predicted"/>
<dbReference type="Pfam" id="PF10451">
    <property type="entry name" value="Stn1"/>
    <property type="match status" value="1"/>
</dbReference>
<dbReference type="InterPro" id="IPR018253">
    <property type="entry name" value="DnaJ_domain_CS"/>
</dbReference>
<organism evidence="6 7">
    <name type="scientific">Monosporascus cannonballus</name>
    <dbReference type="NCBI Taxonomy" id="155416"/>
    <lineage>
        <taxon>Eukaryota</taxon>
        <taxon>Fungi</taxon>
        <taxon>Dikarya</taxon>
        <taxon>Ascomycota</taxon>
        <taxon>Pezizomycotina</taxon>
        <taxon>Sordariomycetes</taxon>
        <taxon>Xylariomycetidae</taxon>
        <taxon>Xylariales</taxon>
        <taxon>Xylariales incertae sedis</taxon>
        <taxon>Monosporascus</taxon>
    </lineage>
</organism>
<evidence type="ECO:0000256" key="4">
    <source>
        <dbReference type="SAM" id="MobiDB-lite"/>
    </source>
</evidence>